<sequence length="142" mass="15298">MLHARRDLGPSPTSCSFVSLCGPGEAKLPPCHRTVRTYLVCGCFRRTRKMIVSVLPAADGDIAFHRRSAVSAPAPLAGICPALFAPYLPRLRCGDSRTRPTTAPWPGESLCKNTYGLLNNRPDGSQTLWTGRSGAEGKASSW</sequence>
<name>A0A165LMP2_9APHY</name>
<reference evidence="2 3" key="1">
    <citation type="journal article" date="2016" name="Mol. Biol. Evol.">
        <title>Comparative Genomics of Early-Diverging Mushroom-Forming Fungi Provides Insights into the Origins of Lignocellulose Decay Capabilities.</title>
        <authorList>
            <person name="Nagy L.G."/>
            <person name="Riley R."/>
            <person name="Tritt A."/>
            <person name="Adam C."/>
            <person name="Daum C."/>
            <person name="Floudas D."/>
            <person name="Sun H."/>
            <person name="Yadav J.S."/>
            <person name="Pangilinan J."/>
            <person name="Larsson K.H."/>
            <person name="Matsuura K."/>
            <person name="Barry K."/>
            <person name="Labutti K."/>
            <person name="Kuo R."/>
            <person name="Ohm R.A."/>
            <person name="Bhattacharya S.S."/>
            <person name="Shirouzu T."/>
            <person name="Yoshinaga Y."/>
            <person name="Martin F.M."/>
            <person name="Grigoriev I.V."/>
            <person name="Hibbett D.S."/>
        </authorList>
    </citation>
    <scope>NUCLEOTIDE SEQUENCE [LARGE SCALE GENOMIC DNA]</scope>
    <source>
        <strain evidence="2 3">L-15889</strain>
    </source>
</reference>
<dbReference type="AlphaFoldDB" id="A0A165LMP2"/>
<evidence type="ECO:0000313" key="2">
    <source>
        <dbReference type="EMBL" id="KZT64618.1"/>
    </source>
</evidence>
<feature type="region of interest" description="Disordered" evidence="1">
    <location>
        <begin position="123"/>
        <end position="142"/>
    </location>
</feature>
<accession>A0A165LMP2</accession>
<dbReference type="Proteomes" id="UP000076727">
    <property type="component" value="Unassembled WGS sequence"/>
</dbReference>
<proteinExistence type="predicted"/>
<organism evidence="2 3">
    <name type="scientific">Daedalea quercina L-15889</name>
    <dbReference type="NCBI Taxonomy" id="1314783"/>
    <lineage>
        <taxon>Eukaryota</taxon>
        <taxon>Fungi</taxon>
        <taxon>Dikarya</taxon>
        <taxon>Basidiomycota</taxon>
        <taxon>Agaricomycotina</taxon>
        <taxon>Agaricomycetes</taxon>
        <taxon>Polyporales</taxon>
        <taxon>Fomitopsis</taxon>
    </lineage>
</organism>
<evidence type="ECO:0000256" key="1">
    <source>
        <dbReference type="SAM" id="MobiDB-lite"/>
    </source>
</evidence>
<protein>
    <submittedName>
        <fullName evidence="2">Uncharacterized protein</fullName>
    </submittedName>
</protein>
<dbReference type="EMBL" id="KV429123">
    <property type="protein sequence ID" value="KZT64618.1"/>
    <property type="molecule type" value="Genomic_DNA"/>
</dbReference>
<evidence type="ECO:0000313" key="3">
    <source>
        <dbReference type="Proteomes" id="UP000076727"/>
    </source>
</evidence>
<keyword evidence="3" id="KW-1185">Reference proteome</keyword>
<gene>
    <name evidence="2" type="ORF">DAEQUDRAFT_601570</name>
</gene>